<dbReference type="HOGENOM" id="CLU_062651_0_0_1"/>
<dbReference type="STRING" id="1442369.A0A0D2HFK8"/>
<organism evidence="2 3">
    <name type="scientific">Rhinocladiella mackenziei CBS 650.93</name>
    <dbReference type="NCBI Taxonomy" id="1442369"/>
    <lineage>
        <taxon>Eukaryota</taxon>
        <taxon>Fungi</taxon>
        <taxon>Dikarya</taxon>
        <taxon>Ascomycota</taxon>
        <taxon>Pezizomycotina</taxon>
        <taxon>Eurotiomycetes</taxon>
        <taxon>Chaetothyriomycetidae</taxon>
        <taxon>Chaetothyriales</taxon>
        <taxon>Herpotrichiellaceae</taxon>
        <taxon>Rhinocladiella</taxon>
    </lineage>
</organism>
<evidence type="ECO:0000313" key="3">
    <source>
        <dbReference type="Proteomes" id="UP000053617"/>
    </source>
</evidence>
<dbReference type="AlphaFoldDB" id="A0A0D2HFK8"/>
<feature type="compositionally biased region" description="Acidic residues" evidence="1">
    <location>
        <begin position="208"/>
        <end position="226"/>
    </location>
</feature>
<dbReference type="RefSeq" id="XP_013276599.1">
    <property type="nucleotide sequence ID" value="XM_013421145.1"/>
</dbReference>
<feature type="region of interest" description="Disordered" evidence="1">
    <location>
        <begin position="296"/>
        <end position="388"/>
    </location>
</feature>
<proteinExistence type="predicted"/>
<dbReference type="Proteomes" id="UP000053617">
    <property type="component" value="Unassembled WGS sequence"/>
</dbReference>
<feature type="compositionally biased region" description="Polar residues" evidence="1">
    <location>
        <begin position="319"/>
        <end position="328"/>
    </location>
</feature>
<dbReference type="VEuPathDB" id="FungiDB:Z518_00543"/>
<name>A0A0D2HFK8_9EURO</name>
<protein>
    <submittedName>
        <fullName evidence="2">Uncharacterized protein</fullName>
    </submittedName>
</protein>
<gene>
    <name evidence="2" type="ORF">Z518_00543</name>
</gene>
<dbReference type="EMBL" id="KN847475">
    <property type="protein sequence ID" value="KIX09463.1"/>
    <property type="molecule type" value="Genomic_DNA"/>
</dbReference>
<sequence>MSDIEDYAYSPYDDIEDILYNADPAPELADDLADHAIHSPVYQDEIAGFELQDYFSDWEYYSDDYMDDDPVLMRQTPQVGSPPRPFAKENDNQKVTKRGKKRKLADTLDIPPVDPRDRELLTRCIKGTVWARPSERSPPLYRNGQESKVALMKNWKEVFAITDDGWHPGLGQSKEDESWAHNMSLADMGLQNVHGQTFHRDADRQETEFEDDDEFNEFDGEEDDVEEGDVVIGFPGILPASVARASHLSAASVEDAGGGQGISKMTSVNLTSKHVHPSNGRDALSEDDLPRKQRRLKLDISSPPHSTESAAGPAGETDSWPTRGTTSPYKGETRRPENMPKAQATDAEQVKAPITNGSTTTGNRKRKATEEPYVEEGGPSKSTRSSRA</sequence>
<evidence type="ECO:0000313" key="2">
    <source>
        <dbReference type="EMBL" id="KIX09463.1"/>
    </source>
</evidence>
<keyword evidence="3" id="KW-1185">Reference proteome</keyword>
<dbReference type="OrthoDB" id="5372734at2759"/>
<evidence type="ECO:0000256" key="1">
    <source>
        <dbReference type="SAM" id="MobiDB-lite"/>
    </source>
</evidence>
<dbReference type="GeneID" id="25288614"/>
<accession>A0A0D2HFK8</accession>
<feature type="region of interest" description="Disordered" evidence="1">
    <location>
        <begin position="202"/>
        <end position="226"/>
    </location>
</feature>
<reference evidence="2 3" key="1">
    <citation type="submission" date="2015-01" db="EMBL/GenBank/DDBJ databases">
        <title>The Genome Sequence of Rhinocladiella mackenzie CBS 650.93.</title>
        <authorList>
            <consortium name="The Broad Institute Genomics Platform"/>
            <person name="Cuomo C."/>
            <person name="de Hoog S."/>
            <person name="Gorbushina A."/>
            <person name="Stielow B."/>
            <person name="Teixiera M."/>
            <person name="Abouelleil A."/>
            <person name="Chapman S.B."/>
            <person name="Priest M."/>
            <person name="Young S.K."/>
            <person name="Wortman J."/>
            <person name="Nusbaum C."/>
            <person name="Birren B."/>
        </authorList>
    </citation>
    <scope>NUCLEOTIDE SEQUENCE [LARGE SCALE GENOMIC DNA]</scope>
    <source>
        <strain evidence="2 3">CBS 650.93</strain>
    </source>
</reference>
<feature type="region of interest" description="Disordered" evidence="1">
    <location>
        <begin position="69"/>
        <end position="111"/>
    </location>
</feature>